<reference evidence="1 2" key="1">
    <citation type="journal article" date="2016" name="Nat. Commun.">
        <title>Thousands of microbial genomes shed light on interconnected biogeochemical processes in an aquifer system.</title>
        <authorList>
            <person name="Anantharaman K."/>
            <person name="Brown C.T."/>
            <person name="Hug L.A."/>
            <person name="Sharon I."/>
            <person name="Castelle C.J."/>
            <person name="Probst A.J."/>
            <person name="Thomas B.C."/>
            <person name="Singh A."/>
            <person name="Wilkins M.J."/>
            <person name="Karaoz U."/>
            <person name="Brodie E.L."/>
            <person name="Williams K.H."/>
            <person name="Hubbard S.S."/>
            <person name="Banfield J.F."/>
        </authorList>
    </citation>
    <scope>NUCLEOTIDE SEQUENCE [LARGE SCALE GENOMIC DNA]</scope>
</reference>
<dbReference type="AlphaFoldDB" id="A0A1F4VJQ4"/>
<sequence>MHTQREATKMHKCKCSACRSRYRRAGLKGGCRNQVDLPGKCLPCFAGLHQVPLSKQDIGFINATAPRVPNLLPSERAKRRCKRF</sequence>
<name>A0A1F4VJQ4_UNCKA</name>
<proteinExistence type="predicted"/>
<evidence type="ECO:0000313" key="2">
    <source>
        <dbReference type="Proteomes" id="UP000177763"/>
    </source>
</evidence>
<organism evidence="1 2">
    <name type="scientific">candidate division WWE3 bacterium RIFCSPLOWO2_12_FULL_36_10</name>
    <dbReference type="NCBI Taxonomy" id="1802630"/>
    <lineage>
        <taxon>Bacteria</taxon>
        <taxon>Katanobacteria</taxon>
    </lineage>
</organism>
<evidence type="ECO:0000313" key="1">
    <source>
        <dbReference type="EMBL" id="OGC57118.1"/>
    </source>
</evidence>
<dbReference type="STRING" id="1802630.A3H26_02670"/>
<protein>
    <submittedName>
        <fullName evidence="1">Uncharacterized protein</fullName>
    </submittedName>
</protein>
<comment type="caution">
    <text evidence="1">The sequence shown here is derived from an EMBL/GenBank/DDBJ whole genome shotgun (WGS) entry which is preliminary data.</text>
</comment>
<dbReference type="EMBL" id="MEVN01000021">
    <property type="protein sequence ID" value="OGC57118.1"/>
    <property type="molecule type" value="Genomic_DNA"/>
</dbReference>
<dbReference type="Proteomes" id="UP000177763">
    <property type="component" value="Unassembled WGS sequence"/>
</dbReference>
<gene>
    <name evidence="1" type="ORF">A3H26_02670</name>
</gene>
<accession>A0A1F4VJQ4</accession>